<dbReference type="GO" id="GO:0005634">
    <property type="term" value="C:nucleus"/>
    <property type="evidence" value="ECO:0007669"/>
    <property type="project" value="UniProtKB-SubCell"/>
</dbReference>
<dbReference type="OMA" id="YAQGFEF"/>
<evidence type="ECO:0000256" key="1">
    <source>
        <dbReference type="ARBA" id="ARBA00004123"/>
    </source>
</evidence>
<feature type="compositionally biased region" description="Basic and acidic residues" evidence="7">
    <location>
        <begin position="366"/>
        <end position="377"/>
    </location>
</feature>
<keyword evidence="6" id="KW-0539">Nucleus</keyword>
<dbReference type="Gene3D" id="1.10.10.60">
    <property type="entry name" value="Homeodomain-like"/>
    <property type="match status" value="1"/>
</dbReference>
<keyword evidence="5" id="KW-0804">Transcription</keyword>
<evidence type="ECO:0000256" key="5">
    <source>
        <dbReference type="ARBA" id="ARBA00023163"/>
    </source>
</evidence>
<dbReference type="InterPro" id="IPR044822">
    <property type="entry name" value="Myb_DNA-bind_4"/>
</dbReference>
<feature type="compositionally biased region" description="Acidic residues" evidence="7">
    <location>
        <begin position="75"/>
        <end position="100"/>
    </location>
</feature>
<dbReference type="Proteomes" id="UP000077755">
    <property type="component" value="Chromosome 7"/>
</dbReference>
<evidence type="ECO:0000256" key="6">
    <source>
        <dbReference type="ARBA" id="ARBA00023242"/>
    </source>
</evidence>
<gene>
    <name evidence="8" type="ORF">DCAR_0730223</name>
</gene>
<dbReference type="Pfam" id="PF13837">
    <property type="entry name" value="Myb_DNA-bind_4"/>
    <property type="match status" value="1"/>
</dbReference>
<keyword evidence="3" id="KW-0175">Coiled coil</keyword>
<dbReference type="PROSITE" id="PS50090">
    <property type="entry name" value="MYB_LIKE"/>
    <property type="match status" value="1"/>
</dbReference>
<reference evidence="8" key="2">
    <citation type="submission" date="2022-03" db="EMBL/GenBank/DDBJ databases">
        <title>Draft title - Genomic analysis of global carrot germplasm unveils the trajectory of domestication and the origin of high carotenoid orange carrot.</title>
        <authorList>
            <person name="Iorizzo M."/>
            <person name="Ellison S."/>
            <person name="Senalik D."/>
            <person name="Macko-Podgorni A."/>
            <person name="Grzebelus D."/>
            <person name="Bostan H."/>
            <person name="Rolling W."/>
            <person name="Curaba J."/>
            <person name="Simon P."/>
        </authorList>
    </citation>
    <scope>NUCLEOTIDE SEQUENCE</scope>
    <source>
        <tissue evidence="8">Leaf</tissue>
    </source>
</reference>
<dbReference type="OrthoDB" id="691673at2759"/>
<protein>
    <submittedName>
        <fullName evidence="8">Uncharacterized protein</fullName>
    </submittedName>
</protein>
<evidence type="ECO:0000256" key="3">
    <source>
        <dbReference type="ARBA" id="ARBA00023054"/>
    </source>
</evidence>
<proteinExistence type="predicted"/>
<accession>A0A164UR11</accession>
<reference evidence="8" key="1">
    <citation type="journal article" date="2016" name="Nat. Genet.">
        <title>A high-quality carrot genome assembly provides new insights into carotenoid accumulation and asterid genome evolution.</title>
        <authorList>
            <person name="Iorizzo M."/>
            <person name="Ellison S."/>
            <person name="Senalik D."/>
            <person name="Zeng P."/>
            <person name="Satapoomin P."/>
            <person name="Huang J."/>
            <person name="Bowman M."/>
            <person name="Iovene M."/>
            <person name="Sanseverino W."/>
            <person name="Cavagnaro P."/>
            <person name="Yildiz M."/>
            <person name="Macko-Podgorni A."/>
            <person name="Moranska E."/>
            <person name="Grzebelus E."/>
            <person name="Grzebelus D."/>
            <person name="Ashrafi H."/>
            <person name="Zheng Z."/>
            <person name="Cheng S."/>
            <person name="Spooner D."/>
            <person name="Van Deynze A."/>
            <person name="Simon P."/>
        </authorList>
    </citation>
    <scope>NUCLEOTIDE SEQUENCE</scope>
    <source>
        <tissue evidence="8">Leaf</tissue>
    </source>
</reference>
<feature type="compositionally biased region" description="Basic and acidic residues" evidence="7">
    <location>
        <begin position="103"/>
        <end position="113"/>
    </location>
</feature>
<organism evidence="8 9">
    <name type="scientific">Daucus carota subsp. sativus</name>
    <name type="common">Carrot</name>
    <dbReference type="NCBI Taxonomy" id="79200"/>
    <lineage>
        <taxon>Eukaryota</taxon>
        <taxon>Viridiplantae</taxon>
        <taxon>Streptophyta</taxon>
        <taxon>Embryophyta</taxon>
        <taxon>Tracheophyta</taxon>
        <taxon>Spermatophyta</taxon>
        <taxon>Magnoliopsida</taxon>
        <taxon>eudicotyledons</taxon>
        <taxon>Gunneridae</taxon>
        <taxon>Pentapetalae</taxon>
        <taxon>asterids</taxon>
        <taxon>campanulids</taxon>
        <taxon>Apiales</taxon>
        <taxon>Apiaceae</taxon>
        <taxon>Apioideae</taxon>
        <taxon>Scandiceae</taxon>
        <taxon>Daucinae</taxon>
        <taxon>Daucus</taxon>
        <taxon>Daucus sect. Daucus</taxon>
    </lineage>
</organism>
<feature type="compositionally biased region" description="Polar residues" evidence="7">
    <location>
        <begin position="282"/>
        <end position="291"/>
    </location>
</feature>
<dbReference type="GO" id="GO:0000976">
    <property type="term" value="F:transcription cis-regulatory region binding"/>
    <property type="evidence" value="ECO:0007669"/>
    <property type="project" value="TreeGrafter"/>
</dbReference>
<dbReference type="FunFam" id="1.10.10.60:FF:000104">
    <property type="entry name" value="trihelix transcription factor ASIL2"/>
    <property type="match status" value="1"/>
</dbReference>
<dbReference type="PANTHER" id="PTHR31307:SF6">
    <property type="entry name" value="OS01G0718900 PROTEIN"/>
    <property type="match status" value="1"/>
</dbReference>
<feature type="compositionally biased region" description="Acidic residues" evidence="7">
    <location>
        <begin position="36"/>
        <end position="65"/>
    </location>
</feature>
<keyword evidence="2" id="KW-0805">Transcription regulation</keyword>
<dbReference type="AlphaFoldDB" id="A0A164UR11"/>
<evidence type="ECO:0000256" key="7">
    <source>
        <dbReference type="SAM" id="MobiDB-lite"/>
    </source>
</evidence>
<feature type="region of interest" description="Disordered" evidence="7">
    <location>
        <begin position="366"/>
        <end position="389"/>
    </location>
</feature>
<evidence type="ECO:0000256" key="2">
    <source>
        <dbReference type="ARBA" id="ARBA00023015"/>
    </source>
</evidence>
<keyword evidence="4" id="KW-0238">DNA-binding</keyword>
<comment type="subcellular location">
    <subcellularLocation>
        <location evidence="1">Nucleus</location>
    </subcellularLocation>
</comment>
<dbReference type="PANTHER" id="PTHR31307">
    <property type="entry name" value="TRIHELIX TRANSCRIPTION FACTOR ASIL2"/>
    <property type="match status" value="1"/>
</dbReference>
<dbReference type="KEGG" id="dcr:108195821"/>
<dbReference type="Gramene" id="KZM89237">
    <property type="protein sequence ID" value="KZM89237"/>
    <property type="gene ID" value="DCAR_026312"/>
</dbReference>
<evidence type="ECO:0000256" key="4">
    <source>
        <dbReference type="ARBA" id="ARBA00023125"/>
    </source>
</evidence>
<evidence type="ECO:0000313" key="8">
    <source>
        <dbReference type="EMBL" id="WOH10753.1"/>
    </source>
</evidence>
<feature type="region of interest" description="Disordered" evidence="7">
    <location>
        <begin position="281"/>
        <end position="308"/>
    </location>
</feature>
<keyword evidence="9" id="KW-1185">Reference proteome</keyword>
<dbReference type="EMBL" id="CP093349">
    <property type="protein sequence ID" value="WOH10753.1"/>
    <property type="molecule type" value="Genomic_DNA"/>
</dbReference>
<name>A0A164UR11_DAUCS</name>
<dbReference type="InterPro" id="IPR044823">
    <property type="entry name" value="ASIL1/2-like"/>
</dbReference>
<feature type="region of interest" description="Disordered" evidence="7">
    <location>
        <begin position="1"/>
        <end position="122"/>
    </location>
</feature>
<dbReference type="InterPro" id="IPR001005">
    <property type="entry name" value="SANT/Myb"/>
</dbReference>
<evidence type="ECO:0000313" key="9">
    <source>
        <dbReference type="Proteomes" id="UP000077755"/>
    </source>
</evidence>
<sequence length="389" mass="45030">MDDAEDPYSESRGFESSQCPKIRVRNVSYPRNDGDQYVEGDDDTEVDEPNEEEEEEEGDGNEEDIIQLNGKAEDVSDEDDVLDEEGNEDGDDSDHDDENNSNDYRRIESDLHRQPKKRKMKSLLSSYEFAPRVPAPLAMTKSVPKPSHGGRNALSDWTEHETFVLLDAWGDRFLQRGRKSLRSEEWQEVAEKVSQQSKLVRTDTQCRNRLDTLKKKYKKEKMKLQGMMDTTSKWVYFKKMNMLLSSTPQQPRLSRRVNSVNSEYVTQYTRVPLNRACGIDELSNSPENSESVEAEEKGSDLLPPKRTSRVDGGSFRLLAESITKFSDIYEKIESSKRKQMLELERMRMDFFRELEMQKRQILERASAEIASIRRGDDEQNDDSAENFSN</sequence>
<feature type="compositionally biased region" description="Acidic residues" evidence="7">
    <location>
        <begin position="378"/>
        <end position="389"/>
    </location>
</feature>